<dbReference type="InterPro" id="IPR039328">
    <property type="entry name" value="WDR89"/>
</dbReference>
<feature type="region of interest" description="Disordered" evidence="3">
    <location>
        <begin position="236"/>
        <end position="265"/>
    </location>
</feature>
<dbReference type="GeneID" id="37042047"/>
<evidence type="ECO:0000313" key="5">
    <source>
        <dbReference type="Proteomes" id="UP000245768"/>
    </source>
</evidence>
<organism evidence="4 5">
    <name type="scientific">Acaromyces ingoldii</name>
    <dbReference type="NCBI Taxonomy" id="215250"/>
    <lineage>
        <taxon>Eukaryota</taxon>
        <taxon>Fungi</taxon>
        <taxon>Dikarya</taxon>
        <taxon>Basidiomycota</taxon>
        <taxon>Ustilaginomycotina</taxon>
        <taxon>Exobasidiomycetes</taxon>
        <taxon>Exobasidiales</taxon>
        <taxon>Cryptobasidiaceae</taxon>
        <taxon>Acaromyces</taxon>
    </lineage>
</organism>
<dbReference type="InterPro" id="IPR001680">
    <property type="entry name" value="WD40_rpt"/>
</dbReference>
<evidence type="ECO:0008006" key="6">
    <source>
        <dbReference type="Google" id="ProtNLM"/>
    </source>
</evidence>
<name>A0A316YE39_9BASI</name>
<dbReference type="EMBL" id="KZ819640">
    <property type="protein sequence ID" value="PWN87391.1"/>
    <property type="molecule type" value="Genomic_DNA"/>
</dbReference>
<dbReference type="Proteomes" id="UP000245768">
    <property type="component" value="Unassembled WGS sequence"/>
</dbReference>
<evidence type="ECO:0000256" key="3">
    <source>
        <dbReference type="SAM" id="MobiDB-lite"/>
    </source>
</evidence>
<gene>
    <name evidence="4" type="ORF">FA10DRAFT_262546</name>
</gene>
<keyword evidence="5" id="KW-1185">Reference proteome</keyword>
<dbReference type="InterPro" id="IPR036322">
    <property type="entry name" value="WD40_repeat_dom_sf"/>
</dbReference>
<dbReference type="PANTHER" id="PTHR22889">
    <property type="entry name" value="WD REPEAT-CONTAINING PROTEIN 89"/>
    <property type="match status" value="1"/>
</dbReference>
<dbReference type="RefSeq" id="XP_025374589.1">
    <property type="nucleotide sequence ID" value="XM_025520131.1"/>
</dbReference>
<dbReference type="OrthoDB" id="25131at2759"/>
<sequence>MAALPITLATDGCQVYRPAASFSTAAASSSKAPYVTHLAASGGSSGGGGGPLVCFTDDGVLRTLDRHRLALTSTPRAWEAGGMCTSLCTVAGGPAWFAAGRNGVISYFEAAGGGGGPQERICLRGPSGAPYLSVAASSDGHSVAAGTELHGVDATVDICKPKLTYTESHSDDVTWLSYHGTVSHALLSASSDGLVSILDTQQTDEDDAVLGVTNTGASVARAGWGFGHSPYAYAKPDPPHLRNKDGSPYADARAGAHQSADTDADADADATTKLGCFWSASDMQTFGVWEADDFDELVPPVDVRAVKPTSVRNRWKSDYIIDAWSTAGTGLMLHCGDQRGNVAVIGVPHGGAGGGSPLQWQMHGLLAAAPSGASGHTRNSTFGSQLHNGHTDIVRAICSSDNETFYTGGEDGLVCAWKTSEEQHRIAPDSFDFEGFQQGAGGLEDGDDNDDEVFGRPRHAGSAGGKVRSEERQKPSFRPY</sequence>
<evidence type="ECO:0000256" key="2">
    <source>
        <dbReference type="ARBA" id="ARBA00022737"/>
    </source>
</evidence>
<accession>A0A316YE39</accession>
<reference evidence="4" key="1">
    <citation type="journal article" date="2018" name="Mol. Biol. Evol.">
        <title>Broad Genomic Sampling Reveals a Smut Pathogenic Ancestry of the Fungal Clade Ustilaginomycotina.</title>
        <authorList>
            <person name="Kijpornyongpan T."/>
            <person name="Mondo S.J."/>
            <person name="Barry K."/>
            <person name="Sandor L."/>
            <person name="Lee J."/>
            <person name="Lipzen A."/>
            <person name="Pangilinan J."/>
            <person name="LaButti K."/>
            <person name="Hainaut M."/>
            <person name="Henrissat B."/>
            <person name="Grigoriev I.V."/>
            <person name="Spatafora J.W."/>
            <person name="Aime M.C."/>
        </authorList>
    </citation>
    <scope>NUCLEOTIDE SEQUENCE [LARGE SCALE GENOMIC DNA]</scope>
    <source>
        <strain evidence="4">MCA 4198</strain>
    </source>
</reference>
<dbReference type="PANTHER" id="PTHR22889:SF0">
    <property type="entry name" value="WD REPEAT-CONTAINING PROTEIN 89"/>
    <property type="match status" value="1"/>
</dbReference>
<evidence type="ECO:0000256" key="1">
    <source>
        <dbReference type="ARBA" id="ARBA00022574"/>
    </source>
</evidence>
<feature type="region of interest" description="Disordered" evidence="3">
    <location>
        <begin position="432"/>
        <end position="480"/>
    </location>
</feature>
<dbReference type="InterPro" id="IPR015943">
    <property type="entry name" value="WD40/YVTN_repeat-like_dom_sf"/>
</dbReference>
<dbReference type="Gene3D" id="2.130.10.10">
    <property type="entry name" value="YVTN repeat-like/Quinoprotein amine dehydrogenase"/>
    <property type="match status" value="1"/>
</dbReference>
<dbReference type="SUPFAM" id="SSF50978">
    <property type="entry name" value="WD40 repeat-like"/>
    <property type="match status" value="1"/>
</dbReference>
<dbReference type="SMART" id="SM00320">
    <property type="entry name" value="WD40"/>
    <property type="match status" value="2"/>
</dbReference>
<dbReference type="STRING" id="215250.A0A316YE39"/>
<keyword evidence="2" id="KW-0677">Repeat</keyword>
<proteinExistence type="predicted"/>
<evidence type="ECO:0000313" key="4">
    <source>
        <dbReference type="EMBL" id="PWN87391.1"/>
    </source>
</evidence>
<dbReference type="AlphaFoldDB" id="A0A316YE39"/>
<keyword evidence="1" id="KW-0853">WD repeat</keyword>
<protein>
    <recommendedName>
        <fullName evidence="6">WD40 repeat-like protein</fullName>
    </recommendedName>
</protein>
<dbReference type="InParanoid" id="A0A316YE39"/>